<reference evidence="3" key="1">
    <citation type="submission" date="2016-11" db="EMBL/GenBank/DDBJ databases">
        <title>The genome sequence of Colletotrichum cuscutae.</title>
        <authorList>
            <person name="Baroncelli R."/>
        </authorList>
    </citation>
    <scope>NUCLEOTIDE SEQUENCE</scope>
    <source>
        <strain evidence="3">IMI 304802</strain>
    </source>
</reference>
<evidence type="ECO:0000313" key="4">
    <source>
        <dbReference type="Proteomes" id="UP001239213"/>
    </source>
</evidence>
<organism evidence="3 4">
    <name type="scientific">Colletotrichum cuscutae</name>
    <dbReference type="NCBI Taxonomy" id="1209917"/>
    <lineage>
        <taxon>Eukaryota</taxon>
        <taxon>Fungi</taxon>
        <taxon>Dikarya</taxon>
        <taxon>Ascomycota</taxon>
        <taxon>Pezizomycotina</taxon>
        <taxon>Sordariomycetes</taxon>
        <taxon>Hypocreomycetidae</taxon>
        <taxon>Glomerellales</taxon>
        <taxon>Glomerellaceae</taxon>
        <taxon>Colletotrichum</taxon>
        <taxon>Colletotrichum acutatum species complex</taxon>
    </lineage>
</organism>
<comment type="caution">
    <text evidence="3">The sequence shown here is derived from an EMBL/GenBank/DDBJ whole genome shotgun (WGS) entry which is preliminary data.</text>
</comment>
<dbReference type="PANTHER" id="PTHR38886:SF1">
    <property type="entry name" value="NACHT-NTPASE AND P-LOOP NTPASES N-TERMINAL DOMAIN-CONTAINING PROTEIN"/>
    <property type="match status" value="1"/>
</dbReference>
<feature type="region of interest" description="Disordered" evidence="1">
    <location>
        <begin position="439"/>
        <end position="468"/>
    </location>
</feature>
<name>A0AAI9VC26_9PEZI</name>
<evidence type="ECO:0000256" key="1">
    <source>
        <dbReference type="SAM" id="MobiDB-lite"/>
    </source>
</evidence>
<gene>
    <name evidence="3" type="ORF">CCUS01_16368</name>
</gene>
<dbReference type="Pfam" id="PF22893">
    <property type="entry name" value="ULD_2"/>
    <property type="match status" value="1"/>
</dbReference>
<keyword evidence="4" id="KW-1185">Reference proteome</keyword>
<dbReference type="PANTHER" id="PTHR38886">
    <property type="entry name" value="SESA DOMAIN-CONTAINING PROTEIN"/>
    <property type="match status" value="1"/>
</dbReference>
<dbReference type="InterPro" id="IPR054464">
    <property type="entry name" value="ULD_fung"/>
</dbReference>
<feature type="region of interest" description="Disordered" evidence="1">
    <location>
        <begin position="210"/>
        <end position="231"/>
    </location>
</feature>
<evidence type="ECO:0000259" key="2">
    <source>
        <dbReference type="Pfam" id="PF22893"/>
    </source>
</evidence>
<protein>
    <recommendedName>
        <fullName evidence="2">Ubiquitin-like domain-containing protein</fullName>
    </recommendedName>
</protein>
<proteinExistence type="predicted"/>
<dbReference type="Proteomes" id="UP001239213">
    <property type="component" value="Unassembled WGS sequence"/>
</dbReference>
<dbReference type="EMBL" id="MPDP01000118">
    <property type="protein sequence ID" value="KAK1479122.1"/>
    <property type="molecule type" value="Genomic_DNA"/>
</dbReference>
<sequence length="468" mass="51629">MSFGWSAGDIVAALQLLNKVRIALKDSGGSKTDYQDATSFIDELSTTLRTLDSIQITSSHPELLQDISDHVERLRKEIDLFLKTIQNDYGDSLGPFSTSSRPTILQRKIQYGMSTSKRVQGLRAKIGPELSTLQIKLMNQMLLVFAKLPSDIQRQMEHTTKAALESYSRNPEIRTILQTFESQGMKLYGCLERTLEILCNLEVVRTEIRTRDRQQGQVPSDRPESRPLAPPITRNTIAEDCLDMDALSSILQGGQQVAVGLTSILRAVVCLVSLAIMTGYQETVLPLFKGLNLILLQPSTGGIKLIDALGRRATLPYDCGRSWTIVEKTIQVWFQDCPGEDLVRKGMYYVADAKHPSKFLTEQSWPGFAKDGATIQMFIPTKNCTECGGTISSEYAKSHDVCSACSKQYMPVVHGGFICAKLDEHFKSTENVRALKAGAAENTLSGSQGDKSNPDGEGCRPHKSASPT</sequence>
<evidence type="ECO:0000313" key="3">
    <source>
        <dbReference type="EMBL" id="KAK1479122.1"/>
    </source>
</evidence>
<feature type="domain" description="Ubiquitin-like" evidence="2">
    <location>
        <begin position="301"/>
        <end position="379"/>
    </location>
</feature>
<dbReference type="AlphaFoldDB" id="A0AAI9VC26"/>
<feature type="compositionally biased region" description="Polar residues" evidence="1">
    <location>
        <begin position="442"/>
        <end position="451"/>
    </location>
</feature>
<accession>A0AAI9VC26</accession>